<accession>A0A498PWD2</accession>
<evidence type="ECO:0000256" key="4">
    <source>
        <dbReference type="ARBA" id="ARBA00005189"/>
    </source>
</evidence>
<gene>
    <name evidence="21" type="primary">cdsA</name>
    <name evidence="21" type="ORF">LAUMK136_01822</name>
</gene>
<keyword evidence="12 18" id="KW-0548">Nucleotidyltransferase</keyword>
<dbReference type="PANTHER" id="PTHR46382:SF1">
    <property type="entry name" value="PHOSPHATIDATE CYTIDYLYLTRANSFERASE"/>
    <property type="match status" value="1"/>
</dbReference>
<evidence type="ECO:0000256" key="10">
    <source>
        <dbReference type="ARBA" id="ARBA00022679"/>
    </source>
</evidence>
<evidence type="ECO:0000256" key="13">
    <source>
        <dbReference type="ARBA" id="ARBA00022989"/>
    </source>
</evidence>
<evidence type="ECO:0000256" key="9">
    <source>
        <dbReference type="ARBA" id="ARBA00022516"/>
    </source>
</evidence>
<dbReference type="Pfam" id="PF01148">
    <property type="entry name" value="CTP_transf_1"/>
    <property type="match status" value="1"/>
</dbReference>
<reference evidence="21 22" key="1">
    <citation type="submission" date="2018-09" db="EMBL/GenBank/DDBJ databases">
        <authorList>
            <person name="Tagini F."/>
        </authorList>
    </citation>
    <scope>NUCLEOTIDE SEQUENCE [LARGE SCALE GENOMIC DNA]</scope>
    <source>
        <strain evidence="21 22">MK136</strain>
    </source>
</reference>
<evidence type="ECO:0000256" key="20">
    <source>
        <dbReference type="SAM" id="Phobius"/>
    </source>
</evidence>
<feature type="transmembrane region" description="Helical" evidence="20">
    <location>
        <begin position="103"/>
        <end position="122"/>
    </location>
</feature>
<name>A0A498PWD2_9MYCO</name>
<keyword evidence="17" id="KW-1208">Phospholipid metabolism</keyword>
<feature type="region of interest" description="Disordered" evidence="19">
    <location>
        <begin position="1"/>
        <end position="25"/>
    </location>
</feature>
<feature type="transmembrane region" description="Helical" evidence="20">
    <location>
        <begin position="77"/>
        <end position="97"/>
    </location>
</feature>
<evidence type="ECO:0000256" key="1">
    <source>
        <dbReference type="ARBA" id="ARBA00001698"/>
    </source>
</evidence>
<evidence type="ECO:0000256" key="18">
    <source>
        <dbReference type="RuleBase" id="RU003938"/>
    </source>
</evidence>
<evidence type="ECO:0000313" key="21">
    <source>
        <dbReference type="EMBL" id="VBA37227.1"/>
    </source>
</evidence>
<dbReference type="PANTHER" id="PTHR46382">
    <property type="entry name" value="PHOSPHATIDATE CYTIDYLYLTRANSFERASE"/>
    <property type="match status" value="1"/>
</dbReference>
<dbReference type="UniPathway" id="UPA00557">
    <property type="reaction ID" value="UER00614"/>
</dbReference>
<comment type="pathway">
    <text evidence="4">Lipid metabolism.</text>
</comment>
<evidence type="ECO:0000256" key="12">
    <source>
        <dbReference type="ARBA" id="ARBA00022695"/>
    </source>
</evidence>
<proteinExistence type="inferred from homology"/>
<keyword evidence="9" id="KW-0444">Lipid biosynthesis</keyword>
<keyword evidence="8" id="KW-1003">Cell membrane</keyword>
<feature type="transmembrane region" description="Helical" evidence="20">
    <location>
        <begin position="143"/>
        <end position="164"/>
    </location>
</feature>
<feature type="transmembrane region" description="Helical" evidence="20">
    <location>
        <begin position="29"/>
        <end position="48"/>
    </location>
</feature>
<dbReference type="InterPro" id="IPR000374">
    <property type="entry name" value="PC_trans"/>
</dbReference>
<keyword evidence="11 18" id="KW-0812">Transmembrane</keyword>
<keyword evidence="15 20" id="KW-0472">Membrane</keyword>
<dbReference type="GO" id="GO:0004605">
    <property type="term" value="F:phosphatidate cytidylyltransferase activity"/>
    <property type="evidence" value="ECO:0007669"/>
    <property type="project" value="UniProtKB-EC"/>
</dbReference>
<dbReference type="GO" id="GO:0016024">
    <property type="term" value="P:CDP-diacylglycerol biosynthetic process"/>
    <property type="evidence" value="ECO:0007669"/>
    <property type="project" value="UniProtKB-UniPathway"/>
</dbReference>
<evidence type="ECO:0000256" key="8">
    <source>
        <dbReference type="ARBA" id="ARBA00022475"/>
    </source>
</evidence>
<comment type="catalytic activity">
    <reaction evidence="1 18">
        <text>a 1,2-diacyl-sn-glycero-3-phosphate + CTP + H(+) = a CDP-1,2-diacyl-sn-glycerol + diphosphate</text>
        <dbReference type="Rhea" id="RHEA:16229"/>
        <dbReference type="ChEBI" id="CHEBI:15378"/>
        <dbReference type="ChEBI" id="CHEBI:33019"/>
        <dbReference type="ChEBI" id="CHEBI:37563"/>
        <dbReference type="ChEBI" id="CHEBI:58332"/>
        <dbReference type="ChEBI" id="CHEBI:58608"/>
        <dbReference type="EC" id="2.7.7.41"/>
    </reaction>
</comment>
<sequence>MATTDASTGTPADGPPQGPKKSSRAGRDLPAAIAVGSAIGAVLIATLLLAPRGWIAICALAMAVASHEVVRRLREAGYLIPVIPLLVGGQVTIWLSWPYGVRGVLAGFGAMVVVCMIWRLFMQDKRSDGGAERAAPGNYLRDTSATIFLAAWVVLFGSFAALLVYHGAGWVFAMMIAVIASDVGGYAVGVLFGKHPMVPTISPKKSWEGFAGSMVCGVTATTITATYLAGKTPWVGALLGVLFVLTTTLGDLVESQVKRDLGIKDMGRLLPGHGGLMDRLDGVLPSAVAAWIVLTLLP</sequence>
<keyword evidence="10 18" id="KW-0808">Transferase</keyword>
<evidence type="ECO:0000256" key="5">
    <source>
        <dbReference type="ARBA" id="ARBA00010185"/>
    </source>
</evidence>
<keyword evidence="22" id="KW-1185">Reference proteome</keyword>
<organism evidence="21 22">
    <name type="scientific">Mycobacterium attenuatum</name>
    <dbReference type="NCBI Taxonomy" id="2341086"/>
    <lineage>
        <taxon>Bacteria</taxon>
        <taxon>Bacillati</taxon>
        <taxon>Actinomycetota</taxon>
        <taxon>Actinomycetes</taxon>
        <taxon>Mycobacteriales</taxon>
        <taxon>Mycobacteriaceae</taxon>
        <taxon>Mycobacterium</taxon>
    </lineage>
</organism>
<feature type="compositionally biased region" description="Polar residues" evidence="19">
    <location>
        <begin position="1"/>
        <end position="10"/>
    </location>
</feature>
<comment type="subcellular location">
    <subcellularLocation>
        <location evidence="2">Cell membrane</location>
        <topology evidence="2">Multi-pass membrane protein</topology>
    </subcellularLocation>
</comment>
<comment type="pathway">
    <text evidence="3 18">Phospholipid metabolism; CDP-diacylglycerol biosynthesis; CDP-diacylglycerol from sn-glycerol 3-phosphate: step 3/3.</text>
</comment>
<keyword evidence="13 20" id="KW-1133">Transmembrane helix</keyword>
<evidence type="ECO:0000256" key="3">
    <source>
        <dbReference type="ARBA" id="ARBA00005119"/>
    </source>
</evidence>
<comment type="similarity">
    <text evidence="5 18">Belongs to the CDS family.</text>
</comment>
<dbReference type="EC" id="2.7.7.41" evidence="6 18"/>
<evidence type="ECO:0000256" key="19">
    <source>
        <dbReference type="SAM" id="MobiDB-lite"/>
    </source>
</evidence>
<evidence type="ECO:0000313" key="22">
    <source>
        <dbReference type="Proteomes" id="UP000273307"/>
    </source>
</evidence>
<dbReference type="EMBL" id="UPHP01000043">
    <property type="protein sequence ID" value="VBA37227.1"/>
    <property type="molecule type" value="Genomic_DNA"/>
</dbReference>
<dbReference type="Proteomes" id="UP000273307">
    <property type="component" value="Unassembled WGS sequence"/>
</dbReference>
<feature type="transmembrane region" description="Helical" evidence="20">
    <location>
        <begin position="170"/>
        <end position="189"/>
    </location>
</feature>
<dbReference type="GO" id="GO:0005886">
    <property type="term" value="C:plasma membrane"/>
    <property type="evidence" value="ECO:0007669"/>
    <property type="project" value="UniProtKB-SubCell"/>
</dbReference>
<evidence type="ECO:0000256" key="11">
    <source>
        <dbReference type="ARBA" id="ARBA00022692"/>
    </source>
</evidence>
<dbReference type="PROSITE" id="PS01315">
    <property type="entry name" value="CDS"/>
    <property type="match status" value="1"/>
</dbReference>
<dbReference type="OrthoDB" id="9799199at2"/>
<evidence type="ECO:0000256" key="17">
    <source>
        <dbReference type="ARBA" id="ARBA00023264"/>
    </source>
</evidence>
<evidence type="ECO:0000256" key="14">
    <source>
        <dbReference type="ARBA" id="ARBA00023098"/>
    </source>
</evidence>
<keyword evidence="16" id="KW-0594">Phospholipid biosynthesis</keyword>
<evidence type="ECO:0000256" key="7">
    <source>
        <dbReference type="ARBA" id="ARBA00019373"/>
    </source>
</evidence>
<evidence type="ECO:0000256" key="16">
    <source>
        <dbReference type="ARBA" id="ARBA00023209"/>
    </source>
</evidence>
<evidence type="ECO:0000256" key="2">
    <source>
        <dbReference type="ARBA" id="ARBA00004651"/>
    </source>
</evidence>
<keyword evidence="14" id="KW-0443">Lipid metabolism</keyword>
<protein>
    <recommendedName>
        <fullName evidence="7 18">Phosphatidate cytidylyltransferase</fullName>
        <ecNumber evidence="6 18">2.7.7.41</ecNumber>
    </recommendedName>
</protein>
<feature type="transmembrane region" description="Helical" evidence="20">
    <location>
        <begin position="210"/>
        <end position="228"/>
    </location>
</feature>
<evidence type="ECO:0000256" key="6">
    <source>
        <dbReference type="ARBA" id="ARBA00012487"/>
    </source>
</evidence>
<feature type="transmembrane region" description="Helical" evidence="20">
    <location>
        <begin position="234"/>
        <end position="253"/>
    </location>
</feature>
<dbReference type="AlphaFoldDB" id="A0A498PWD2"/>
<evidence type="ECO:0000256" key="15">
    <source>
        <dbReference type="ARBA" id="ARBA00023136"/>
    </source>
</evidence>
<dbReference type="RefSeq" id="WP_122442035.1">
    <property type="nucleotide sequence ID" value="NZ_UPHP01000043.1"/>
</dbReference>